<evidence type="ECO:0000256" key="4">
    <source>
        <dbReference type="SAM" id="MobiDB-lite"/>
    </source>
</evidence>
<dbReference type="PANTHER" id="PTHR13964">
    <property type="entry name" value="RBP-RELATED"/>
    <property type="match status" value="1"/>
</dbReference>
<dbReference type="EMBL" id="GL377302">
    <property type="protein sequence ID" value="EFJ03995.1"/>
    <property type="molecule type" value="Genomic_DNA"/>
</dbReference>
<dbReference type="PROSITE" id="PS51011">
    <property type="entry name" value="ARID"/>
    <property type="match status" value="1"/>
</dbReference>
<dbReference type="CDD" id="cd16100">
    <property type="entry name" value="ARID"/>
    <property type="match status" value="1"/>
</dbReference>
<proteinExistence type="predicted"/>
<evidence type="ECO:0000256" key="3">
    <source>
        <dbReference type="ARBA" id="ARBA00023242"/>
    </source>
</evidence>
<dbReference type="GO" id="GO:0006357">
    <property type="term" value="P:regulation of transcription by RNA polymerase II"/>
    <property type="evidence" value="ECO:0007669"/>
    <property type="project" value="TreeGrafter"/>
</dbReference>
<dbReference type="InterPro" id="IPR036431">
    <property type="entry name" value="ARID_dom_sf"/>
</dbReference>
<dbReference type="Proteomes" id="UP000007431">
    <property type="component" value="Unassembled WGS sequence"/>
</dbReference>
<dbReference type="GO" id="GO:0000976">
    <property type="term" value="F:transcription cis-regulatory region binding"/>
    <property type="evidence" value="ECO:0007669"/>
    <property type="project" value="TreeGrafter"/>
</dbReference>
<dbReference type="InterPro" id="IPR051232">
    <property type="entry name" value="ARID/SWI1_ChromRemod"/>
</dbReference>
<keyword evidence="1" id="KW-0805">Transcription regulation</keyword>
<dbReference type="InterPro" id="IPR001606">
    <property type="entry name" value="ARID_dom"/>
</dbReference>
<evidence type="ECO:0000313" key="7">
    <source>
        <dbReference type="Proteomes" id="UP000007431"/>
    </source>
</evidence>
<dbReference type="KEGG" id="scm:SCHCO_02609901"/>
<dbReference type="PANTHER" id="PTHR13964:SF27">
    <property type="entry name" value="HAT-TRICK, ISOFORM D"/>
    <property type="match status" value="1"/>
</dbReference>
<feature type="region of interest" description="Disordered" evidence="4">
    <location>
        <begin position="163"/>
        <end position="279"/>
    </location>
</feature>
<sequence length="776" mass="85332">MHANNFPPDAAAAAQQNPALARQIMMAQQHKRFLMTLHQFHINRGNPLPPQLTGIPSPTFNPQTTIWKQVELCPTEHGAFRVAGKDVPLLRLWQIISQAGGFNHVSAQNLWPRVIQVFDIPPEMPGTRESAAMVLKSYYNGILAPFEELHRNNKNAQQQLAQAVQPAVPDPMGAIGGAQVPNSFPDAAMSPSASRGRANASLPPSTPQASGPAPLDLPADTMVDNAPNVDSGLKRKLELEEAEMKRSRQKTEPTPDAASAVTAAPPSASGSVQGSRARARPMRRKIEYVPFAREVDTFGGRDLAALEKYAEEARRRPIRDFNDWGNIDVDHLIMSLRSRVATELSYALTTLSMLSAMRISGPNSGFQISLCPDLLDELLDLLEDTAFEGAMDTDADTLDDDTFTHRELMSHVYDEEDQPFAVLKPKQAGKPSGRGPLPPPSHAIQIIMGILRNLCAFEANCEFLAGQTRLYDCVLRLCSFRREADGSPNAASPALSLTNLIATRKEALYMLCNLAPYTRFTKKDPANPPKVALRRAKHVFQLLASFIIDDTESVPPLQHAQLWTNTPPQHYRPSGLTDIALEALTSVCQPDSNRQVLAKALPNTSLWRTFTALVHRLPVAEADFQLVSRDVWYAYTEKLLLALYSLAFFAPPATKAKLARDRSLAVRAVLMRVVHKLTRGVDAPEMRQWFTAPVRRAIETLKVLEDAADPFVVAEDTAAPTLSFGMGFGQGGESTDEEGHGLLAAYREHGLEVLLAMQAQESVPFNELDSLIRVEV</sequence>
<evidence type="ECO:0000259" key="5">
    <source>
        <dbReference type="PROSITE" id="PS51011"/>
    </source>
</evidence>
<dbReference type="OrthoDB" id="1938591at2759"/>
<dbReference type="OMA" id="MAKRNTP"/>
<dbReference type="STRING" id="578458.D8PKK9"/>
<dbReference type="SMART" id="SM00501">
    <property type="entry name" value="BRIGHT"/>
    <property type="match status" value="1"/>
</dbReference>
<feature type="domain" description="ARID" evidence="5">
    <location>
        <begin position="27"/>
        <end position="151"/>
    </location>
</feature>
<gene>
    <name evidence="6" type="ORF">SCHCODRAFT_255701</name>
</gene>
<accession>D8PKK9</accession>
<dbReference type="AlphaFoldDB" id="D8PKK9"/>
<organism evidence="7">
    <name type="scientific">Schizophyllum commune (strain H4-8 / FGSC 9210)</name>
    <name type="common">Split gill fungus</name>
    <dbReference type="NCBI Taxonomy" id="578458"/>
    <lineage>
        <taxon>Eukaryota</taxon>
        <taxon>Fungi</taxon>
        <taxon>Dikarya</taxon>
        <taxon>Basidiomycota</taxon>
        <taxon>Agaricomycotina</taxon>
        <taxon>Agaricomycetes</taxon>
        <taxon>Agaricomycetidae</taxon>
        <taxon>Agaricales</taxon>
        <taxon>Schizophyllaceae</taxon>
        <taxon>Schizophyllum</taxon>
    </lineage>
</organism>
<dbReference type="SMART" id="SM01014">
    <property type="entry name" value="ARID"/>
    <property type="match status" value="1"/>
</dbReference>
<feature type="compositionally biased region" description="Low complexity" evidence="4">
    <location>
        <begin position="254"/>
        <end position="272"/>
    </location>
</feature>
<protein>
    <recommendedName>
        <fullName evidence="5">ARID domain-containing protein</fullName>
    </recommendedName>
</protein>
<dbReference type="Gene3D" id="1.10.150.60">
    <property type="entry name" value="ARID DNA-binding domain"/>
    <property type="match status" value="1"/>
</dbReference>
<feature type="compositionally biased region" description="Basic and acidic residues" evidence="4">
    <location>
        <begin position="232"/>
        <end position="253"/>
    </location>
</feature>
<evidence type="ECO:0000256" key="1">
    <source>
        <dbReference type="ARBA" id="ARBA00023015"/>
    </source>
</evidence>
<dbReference type="eggNOG" id="KOG2744">
    <property type="taxonomic scope" value="Eukaryota"/>
</dbReference>
<dbReference type="Pfam" id="PF01388">
    <property type="entry name" value="ARID"/>
    <property type="match status" value="1"/>
</dbReference>
<dbReference type="GeneID" id="9594845"/>
<dbReference type="HOGENOM" id="CLU_014090_0_0_1"/>
<keyword evidence="2" id="KW-0804">Transcription</keyword>
<evidence type="ECO:0000256" key="2">
    <source>
        <dbReference type="ARBA" id="ARBA00023163"/>
    </source>
</evidence>
<dbReference type="VEuPathDB" id="FungiDB:SCHCODRAFT_02609901"/>
<dbReference type="InParanoid" id="D8PKK9"/>
<keyword evidence="3" id="KW-0539">Nucleus</keyword>
<reference evidence="6 7" key="1">
    <citation type="journal article" date="2010" name="Nat. Biotechnol.">
        <title>Genome sequence of the model mushroom Schizophyllum commune.</title>
        <authorList>
            <person name="Ohm R.A."/>
            <person name="de Jong J.F."/>
            <person name="Lugones L.G."/>
            <person name="Aerts A."/>
            <person name="Kothe E."/>
            <person name="Stajich J.E."/>
            <person name="de Vries R.P."/>
            <person name="Record E."/>
            <person name="Levasseur A."/>
            <person name="Baker S.E."/>
            <person name="Bartholomew K.A."/>
            <person name="Coutinho P.M."/>
            <person name="Erdmann S."/>
            <person name="Fowler T.J."/>
            <person name="Gathman A.C."/>
            <person name="Lombard V."/>
            <person name="Henrissat B."/>
            <person name="Knabe N."/>
            <person name="Kuees U."/>
            <person name="Lilly W.W."/>
            <person name="Lindquist E."/>
            <person name="Lucas S."/>
            <person name="Magnuson J.K."/>
            <person name="Piumi F."/>
            <person name="Raudaskoski M."/>
            <person name="Salamov A."/>
            <person name="Schmutz J."/>
            <person name="Schwarze F.W.M.R."/>
            <person name="vanKuyk P.A."/>
            <person name="Horton J.S."/>
            <person name="Grigoriev I.V."/>
            <person name="Woesten H.A.B."/>
        </authorList>
    </citation>
    <scope>NUCLEOTIDE SEQUENCE [LARGE SCALE GENOMIC DNA]</scope>
    <source>
        <strain evidence="7">H4-8 / FGSC 9210</strain>
    </source>
</reference>
<keyword evidence="7" id="KW-1185">Reference proteome</keyword>
<dbReference type="FunCoup" id="D8PKK9">
    <property type="interactions" value="156"/>
</dbReference>
<evidence type="ECO:0000313" key="6">
    <source>
        <dbReference type="EMBL" id="EFJ03995.1"/>
    </source>
</evidence>
<name>D8PKK9_SCHCM</name>
<dbReference type="GO" id="GO:0005634">
    <property type="term" value="C:nucleus"/>
    <property type="evidence" value="ECO:0007669"/>
    <property type="project" value="TreeGrafter"/>
</dbReference>
<dbReference type="SUPFAM" id="SSF46774">
    <property type="entry name" value="ARID-like"/>
    <property type="match status" value="1"/>
</dbReference>